<reference evidence="1" key="1">
    <citation type="submission" date="2025-09" db="UniProtKB">
        <authorList>
            <consortium name="EnsemblPlants"/>
        </authorList>
    </citation>
    <scope>IDENTIFICATION</scope>
</reference>
<keyword evidence="2" id="KW-1185">Reference proteome</keyword>
<proteinExistence type="predicted"/>
<organism evidence="1 2">
    <name type="scientific">Avena sativa</name>
    <name type="common">Oat</name>
    <dbReference type="NCBI Taxonomy" id="4498"/>
    <lineage>
        <taxon>Eukaryota</taxon>
        <taxon>Viridiplantae</taxon>
        <taxon>Streptophyta</taxon>
        <taxon>Embryophyta</taxon>
        <taxon>Tracheophyta</taxon>
        <taxon>Spermatophyta</taxon>
        <taxon>Magnoliopsida</taxon>
        <taxon>Liliopsida</taxon>
        <taxon>Poales</taxon>
        <taxon>Poaceae</taxon>
        <taxon>BOP clade</taxon>
        <taxon>Pooideae</taxon>
        <taxon>Poodae</taxon>
        <taxon>Poeae</taxon>
        <taxon>Poeae Chloroplast Group 1 (Aveneae type)</taxon>
        <taxon>Aveninae</taxon>
        <taxon>Avena</taxon>
    </lineage>
</organism>
<evidence type="ECO:0000313" key="1">
    <source>
        <dbReference type="EnsemblPlants" id="AVESA.00010b.r2.UnG1423580.1.CDS"/>
    </source>
</evidence>
<sequence>MTSALPSQPVSLPNIDRPSIMSTSTVDPVSNSQLAASSLVPSHQASVRGNRADLRLAAGQNDPNADAASNAAPGTTLGAAPPANQWGDLDDLLNGYDDQQKALIQKERARRIMEQHKMFSARKLCLVLDLDHTLLNSAKFIEVDPIHEEILRKKEEQDRERPERHLFRFHHMQMWTKLRPGIWNFLEKATKLYELHLYTMGNKLYATEMAKVLDPTGALFAGRVISRGGDGNSRGGDGDTFDGDDRVPKSKDLDGVLGMESAVVIIDDSVRVWPHNKNNMIVVERYTYFPCSRRQFGLPGPSLLEIDRDERPEDGTLASSLAVIGHIHQNFFSHPNLNDADVRSILASEQRRILAGCRIVFSRIFPVGEANPHMHPLWQSAEQFGAVCTNQIDDRVTHVVANSLGTDKVNWAIQSGRFVVHPGWVEASTLLYRRANEHDFAVK</sequence>
<dbReference type="Proteomes" id="UP001732700">
    <property type="component" value="Unassembled WGS sequence"/>
</dbReference>
<accession>A0ACD6ASR1</accession>
<evidence type="ECO:0000313" key="2">
    <source>
        <dbReference type="Proteomes" id="UP001732700"/>
    </source>
</evidence>
<protein>
    <submittedName>
        <fullName evidence="1">Uncharacterized protein</fullName>
    </submittedName>
</protein>
<name>A0ACD6ASR1_AVESA</name>
<dbReference type="EnsemblPlants" id="AVESA.00010b.r2.UnG1423580.1">
    <property type="protein sequence ID" value="AVESA.00010b.r2.UnG1423580.1.CDS"/>
    <property type="gene ID" value="AVESA.00010b.r2.UnG1423580"/>
</dbReference>